<name>A0AAN9UBK8_9PEZI</name>
<feature type="compositionally biased region" description="Polar residues" evidence="1">
    <location>
        <begin position="366"/>
        <end position="383"/>
    </location>
</feature>
<comment type="caution">
    <text evidence="2">The sequence shown here is derived from an EMBL/GenBank/DDBJ whole genome shotgun (WGS) entry which is preliminary data.</text>
</comment>
<dbReference type="EMBL" id="JAJSPL020000009">
    <property type="protein sequence ID" value="KAK7744911.1"/>
    <property type="molecule type" value="Genomic_DNA"/>
</dbReference>
<organism evidence="2 3">
    <name type="scientific">Cytospora paraplurivora</name>
    <dbReference type="NCBI Taxonomy" id="2898453"/>
    <lineage>
        <taxon>Eukaryota</taxon>
        <taxon>Fungi</taxon>
        <taxon>Dikarya</taxon>
        <taxon>Ascomycota</taxon>
        <taxon>Pezizomycotina</taxon>
        <taxon>Sordariomycetes</taxon>
        <taxon>Sordariomycetidae</taxon>
        <taxon>Diaporthales</taxon>
        <taxon>Cytosporaceae</taxon>
        <taxon>Cytospora</taxon>
    </lineage>
</organism>
<sequence length="463" mass="49627">MAPVGGVLAPAVMRALRTAALNTAKVTKVIQCTLAGATKSLAREVQPVAVRATARHPIHPAALLRQSRRTARWSSTVSYNRLNAAVRRFISSAANDLSAPPAIDRSAFSKSGIGRAFAQSPGRAPFAHTLRPNLTGGALPRTAGGYAMPGSGRIGGQRYFSHAPASQAQVVQNVSQAMRAFWLSGQRAHFDGYNGNGEKIYRPVSALQASAEKVLAHMPRGMPGSFIDFQVTPTVTALSPLAAAAAVAAMSTGSNAKAEVSDTTLNAEGFLDVLSTDFARQLQDLAAVMNDLRRLATLGDLPITLELNNTLRVRFPGLDADTVERLCDDVGVQRGVVRQDSELLKFYASPMPLRFPFAPDVHGSEGTYTSPGGSIRSQDSDASSIEEDQALFDEYNEENPWLSTPSPELQGEAEAEEGYESMSPPVFSSGEHMSGEFEGLEGIYRFLEECDQLRPRSSSRSRS</sequence>
<dbReference type="Proteomes" id="UP001320245">
    <property type="component" value="Unassembled WGS sequence"/>
</dbReference>
<dbReference type="PANTHER" id="PTHR42342">
    <property type="entry name" value="STATIONARY PHASE PROTEIN 5"/>
    <property type="match status" value="1"/>
</dbReference>
<dbReference type="InterPro" id="IPR038816">
    <property type="entry name" value="Stationary_phase_5"/>
</dbReference>
<feature type="region of interest" description="Disordered" evidence="1">
    <location>
        <begin position="398"/>
        <end position="434"/>
    </location>
</feature>
<evidence type="ECO:0008006" key="4">
    <source>
        <dbReference type="Google" id="ProtNLM"/>
    </source>
</evidence>
<keyword evidence="3" id="KW-1185">Reference proteome</keyword>
<reference evidence="2 3" key="1">
    <citation type="journal article" date="2023" name="PLoS ONE">
        <title>Cytospora paraplurivora sp. nov. isolated from orchards with fruit tree decline syndrome in Ontario, Canada.</title>
        <authorList>
            <person name="Ilyukhin E."/>
            <person name="Nguyen H.D.T."/>
            <person name="Castle A.J."/>
            <person name="Ellouze W."/>
        </authorList>
    </citation>
    <scope>NUCLEOTIDE SEQUENCE [LARGE SCALE GENOMIC DNA]</scope>
    <source>
        <strain evidence="2 3">FDS-564</strain>
    </source>
</reference>
<feature type="region of interest" description="Disordered" evidence="1">
    <location>
        <begin position="364"/>
        <end position="385"/>
    </location>
</feature>
<dbReference type="GO" id="GO:0070628">
    <property type="term" value="F:proteasome binding"/>
    <property type="evidence" value="ECO:0007669"/>
    <property type="project" value="InterPro"/>
</dbReference>
<protein>
    <recommendedName>
        <fullName evidence="4">Casein kinase II beta 2 subunit</fullName>
    </recommendedName>
</protein>
<dbReference type="AlphaFoldDB" id="A0AAN9UBK8"/>
<evidence type="ECO:0000256" key="1">
    <source>
        <dbReference type="SAM" id="MobiDB-lite"/>
    </source>
</evidence>
<dbReference type="PANTHER" id="PTHR42342:SF1">
    <property type="entry name" value="STATIONARY PHASE PROTEIN 5"/>
    <property type="match status" value="1"/>
</dbReference>
<evidence type="ECO:0000313" key="3">
    <source>
        <dbReference type="Proteomes" id="UP001320245"/>
    </source>
</evidence>
<gene>
    <name evidence="2" type="ORF">SLS53_003144</name>
</gene>
<dbReference type="GO" id="GO:0043248">
    <property type="term" value="P:proteasome assembly"/>
    <property type="evidence" value="ECO:0007669"/>
    <property type="project" value="TreeGrafter"/>
</dbReference>
<proteinExistence type="predicted"/>
<accession>A0AAN9UBK8</accession>
<evidence type="ECO:0000313" key="2">
    <source>
        <dbReference type="EMBL" id="KAK7744911.1"/>
    </source>
</evidence>